<organism evidence="1 2">
    <name type="scientific">Panicum virgatum</name>
    <name type="common">Blackwell switchgrass</name>
    <dbReference type="NCBI Taxonomy" id="38727"/>
    <lineage>
        <taxon>Eukaryota</taxon>
        <taxon>Viridiplantae</taxon>
        <taxon>Streptophyta</taxon>
        <taxon>Embryophyta</taxon>
        <taxon>Tracheophyta</taxon>
        <taxon>Spermatophyta</taxon>
        <taxon>Magnoliopsida</taxon>
        <taxon>Liliopsida</taxon>
        <taxon>Poales</taxon>
        <taxon>Poaceae</taxon>
        <taxon>PACMAD clade</taxon>
        <taxon>Panicoideae</taxon>
        <taxon>Panicodae</taxon>
        <taxon>Paniceae</taxon>
        <taxon>Panicinae</taxon>
        <taxon>Panicum</taxon>
        <taxon>Panicum sect. Hiantes</taxon>
    </lineage>
</organism>
<reference evidence="1" key="1">
    <citation type="submission" date="2020-05" db="EMBL/GenBank/DDBJ databases">
        <title>WGS assembly of Panicum virgatum.</title>
        <authorList>
            <person name="Lovell J.T."/>
            <person name="Jenkins J."/>
            <person name="Shu S."/>
            <person name="Juenger T.E."/>
            <person name="Schmutz J."/>
        </authorList>
    </citation>
    <scope>NUCLEOTIDE SEQUENCE</scope>
    <source>
        <strain evidence="1">AP13</strain>
    </source>
</reference>
<protein>
    <submittedName>
        <fullName evidence="1">Uncharacterized protein</fullName>
    </submittedName>
</protein>
<name>A0A8T0RG00_PANVG</name>
<dbReference type="AlphaFoldDB" id="A0A8T0RG00"/>
<gene>
    <name evidence="1" type="ORF">PVAP13_6KG267506</name>
</gene>
<dbReference type="Proteomes" id="UP000823388">
    <property type="component" value="Chromosome 6K"/>
</dbReference>
<dbReference type="EMBL" id="CM029047">
    <property type="protein sequence ID" value="KAG2584048.1"/>
    <property type="molecule type" value="Genomic_DNA"/>
</dbReference>
<evidence type="ECO:0000313" key="2">
    <source>
        <dbReference type="Proteomes" id="UP000823388"/>
    </source>
</evidence>
<evidence type="ECO:0000313" key="1">
    <source>
        <dbReference type="EMBL" id="KAG2584048.1"/>
    </source>
</evidence>
<accession>A0A8T0RG00</accession>
<proteinExistence type="predicted"/>
<keyword evidence="2" id="KW-1185">Reference proteome</keyword>
<comment type="caution">
    <text evidence="1">The sequence shown here is derived from an EMBL/GenBank/DDBJ whole genome shotgun (WGS) entry which is preliminary data.</text>
</comment>
<sequence length="119" mass="13870">MRLRLPQERAGALVLPINRFPRNLDWRDHGMVWLALVKIHARPPRLHYLTSTGGLIKIQVHPLYCSYSSILNCHQFLFFSATCRLCYVFGLLSNFISIEPRTKLLYRGMSQKSSLLIQR</sequence>